<dbReference type="Pfam" id="PF01416">
    <property type="entry name" value="PseudoU_synth_1"/>
    <property type="match status" value="2"/>
</dbReference>
<feature type="active site" description="Nucleophile" evidence="4">
    <location>
        <position position="53"/>
    </location>
</feature>
<dbReference type="Proteomes" id="UP000770785">
    <property type="component" value="Unassembled WGS sequence"/>
</dbReference>
<dbReference type="Gene3D" id="3.30.70.660">
    <property type="entry name" value="Pseudouridine synthase I, catalytic domain, C-terminal subdomain"/>
    <property type="match status" value="1"/>
</dbReference>
<sequence length="266" mass="30355">MPDYFLRIAYDGTNYRGYQWQPGGVPTVQAAIEKTLSQIHKTPVRFNGCGRTDAGVHATQYYGHFNLETAPPDNYLFILNKQLPRGISVHDYFAVQENAHARYDAFERTYDYIFHGTRNALLERYSSLLPLTNFAPATTQQILNQLVGEHDFYAFCKSPDQHNTTRCTITEARLYANENGTTYRIRFVANRFLRGMIRILAREVIDVGLGLQTTQEVLEKLETGERDGVIKQAPAPGLFLTGVRYEYANREAELPAIHSGPWREIV</sequence>
<evidence type="ECO:0000256" key="4">
    <source>
        <dbReference type="HAMAP-Rule" id="MF_00171"/>
    </source>
</evidence>
<comment type="function">
    <text evidence="4">Formation of pseudouridine at positions 38, 39 and 40 in the anticodon stem and loop of transfer RNAs.</text>
</comment>
<dbReference type="InterPro" id="IPR020103">
    <property type="entry name" value="PsdUridine_synth_cat_dom_sf"/>
</dbReference>
<accession>A0ABX0XE62</accession>
<dbReference type="PANTHER" id="PTHR11142:SF0">
    <property type="entry name" value="TRNA PSEUDOURIDINE SYNTHASE-LIKE 1"/>
    <property type="match status" value="1"/>
</dbReference>
<protein>
    <recommendedName>
        <fullName evidence="4">tRNA pseudouridine synthase A</fullName>
        <ecNumber evidence="4">5.4.99.12</ecNumber>
    </recommendedName>
    <alternativeName>
        <fullName evidence="4">tRNA pseudouridine(38-40) synthase</fullName>
    </alternativeName>
    <alternativeName>
        <fullName evidence="4">tRNA pseudouridylate synthase I</fullName>
    </alternativeName>
    <alternativeName>
        <fullName evidence="4">tRNA-uridine isomerase I</fullName>
    </alternativeName>
</protein>
<evidence type="ECO:0000256" key="2">
    <source>
        <dbReference type="ARBA" id="ARBA00022694"/>
    </source>
</evidence>
<dbReference type="EMBL" id="JAATJH010000004">
    <property type="protein sequence ID" value="NJC27047.1"/>
    <property type="molecule type" value="Genomic_DNA"/>
</dbReference>
<evidence type="ECO:0000256" key="3">
    <source>
        <dbReference type="ARBA" id="ARBA00023235"/>
    </source>
</evidence>
<feature type="binding site" evidence="4">
    <location>
        <position position="110"/>
    </location>
    <ligand>
        <name>substrate</name>
    </ligand>
</feature>
<dbReference type="InterPro" id="IPR001406">
    <property type="entry name" value="PsdUridine_synth_TruA"/>
</dbReference>
<dbReference type="SUPFAM" id="SSF55120">
    <property type="entry name" value="Pseudouridine synthase"/>
    <property type="match status" value="1"/>
</dbReference>
<evidence type="ECO:0000313" key="8">
    <source>
        <dbReference type="Proteomes" id="UP000770785"/>
    </source>
</evidence>
<dbReference type="Gene3D" id="3.30.70.580">
    <property type="entry name" value="Pseudouridine synthase I, catalytic domain, N-terminal subdomain"/>
    <property type="match status" value="1"/>
</dbReference>
<dbReference type="PIRSF" id="PIRSF001430">
    <property type="entry name" value="tRNA_psdUrid_synth"/>
    <property type="match status" value="1"/>
</dbReference>
<keyword evidence="2 4" id="KW-0819">tRNA processing</keyword>
<dbReference type="CDD" id="cd02570">
    <property type="entry name" value="PseudoU_synth_EcTruA"/>
    <property type="match status" value="1"/>
</dbReference>
<dbReference type="PANTHER" id="PTHR11142">
    <property type="entry name" value="PSEUDOURIDYLATE SYNTHASE"/>
    <property type="match status" value="1"/>
</dbReference>
<dbReference type="InterPro" id="IPR020094">
    <property type="entry name" value="TruA/RsuA/RluB/E/F_N"/>
</dbReference>
<evidence type="ECO:0000256" key="1">
    <source>
        <dbReference type="ARBA" id="ARBA00009375"/>
    </source>
</evidence>
<dbReference type="NCBIfam" id="TIGR00071">
    <property type="entry name" value="hisT_truA"/>
    <property type="match status" value="1"/>
</dbReference>
<reference evidence="7 8" key="1">
    <citation type="submission" date="2020-03" db="EMBL/GenBank/DDBJ databases">
        <title>Genomic Encyclopedia of Type Strains, Phase IV (KMG-IV): sequencing the most valuable type-strain genomes for metagenomic binning, comparative biology and taxonomic classification.</title>
        <authorList>
            <person name="Goeker M."/>
        </authorList>
    </citation>
    <scope>NUCLEOTIDE SEQUENCE [LARGE SCALE GENOMIC DNA]</scope>
    <source>
        <strain evidence="7 8">DSM 105096</strain>
    </source>
</reference>
<keyword evidence="8" id="KW-1185">Reference proteome</keyword>
<evidence type="ECO:0000259" key="6">
    <source>
        <dbReference type="Pfam" id="PF01416"/>
    </source>
</evidence>
<dbReference type="InterPro" id="IPR020095">
    <property type="entry name" value="PsdUridine_synth_TruA_C"/>
</dbReference>
<comment type="caution">
    <text evidence="4">Lacks conserved residue(s) required for the propagation of feature annotation.</text>
</comment>
<comment type="catalytic activity">
    <reaction evidence="4 5">
        <text>uridine(38/39/40) in tRNA = pseudouridine(38/39/40) in tRNA</text>
        <dbReference type="Rhea" id="RHEA:22376"/>
        <dbReference type="Rhea" id="RHEA-COMP:10085"/>
        <dbReference type="Rhea" id="RHEA-COMP:10087"/>
        <dbReference type="ChEBI" id="CHEBI:65314"/>
        <dbReference type="ChEBI" id="CHEBI:65315"/>
        <dbReference type="EC" id="5.4.99.12"/>
    </reaction>
</comment>
<comment type="caution">
    <text evidence="7">The sequence shown here is derived from an EMBL/GenBank/DDBJ whole genome shotgun (WGS) entry which is preliminary data.</text>
</comment>
<dbReference type="GO" id="GO:0160147">
    <property type="term" value="F:tRNA pseudouridine(38-40) synthase activity"/>
    <property type="evidence" value="ECO:0007669"/>
    <property type="project" value="UniProtKB-EC"/>
</dbReference>
<comment type="similarity">
    <text evidence="1 4 5">Belongs to the tRNA pseudouridine synthase TruA family.</text>
</comment>
<name>A0ABX0XE62_9BACT</name>
<organism evidence="7 8">
    <name type="scientific">Neolewinella antarctica</name>
    <dbReference type="NCBI Taxonomy" id="442734"/>
    <lineage>
        <taxon>Bacteria</taxon>
        <taxon>Pseudomonadati</taxon>
        <taxon>Bacteroidota</taxon>
        <taxon>Saprospiria</taxon>
        <taxon>Saprospirales</taxon>
        <taxon>Lewinellaceae</taxon>
        <taxon>Neolewinella</taxon>
    </lineage>
</organism>
<gene>
    <name evidence="4" type="primary">truA</name>
    <name evidence="7" type="ORF">GGR27_002560</name>
</gene>
<keyword evidence="3 4" id="KW-0413">Isomerase</keyword>
<evidence type="ECO:0000313" key="7">
    <source>
        <dbReference type="EMBL" id="NJC27047.1"/>
    </source>
</evidence>
<dbReference type="RefSeq" id="WP_168037808.1">
    <property type="nucleotide sequence ID" value="NZ_JAATJH010000004.1"/>
</dbReference>
<proteinExistence type="inferred from homology"/>
<dbReference type="InterPro" id="IPR020097">
    <property type="entry name" value="PsdUridine_synth_TruA_a/b_dom"/>
</dbReference>
<evidence type="ECO:0000256" key="5">
    <source>
        <dbReference type="RuleBase" id="RU003792"/>
    </source>
</evidence>
<dbReference type="EC" id="5.4.99.12" evidence="4"/>
<feature type="domain" description="Pseudouridine synthase I TruA alpha/beta" evidence="6">
    <location>
        <begin position="144"/>
        <end position="246"/>
    </location>
</feature>
<feature type="domain" description="Pseudouridine synthase I TruA alpha/beta" evidence="6">
    <location>
        <begin position="9"/>
        <end position="104"/>
    </location>
</feature>
<dbReference type="HAMAP" id="MF_00171">
    <property type="entry name" value="TruA"/>
    <property type="match status" value="1"/>
</dbReference>
<comment type="subunit">
    <text evidence="4">Homodimer.</text>
</comment>